<comment type="caution">
    <text evidence="1">The sequence shown here is derived from an EMBL/GenBank/DDBJ whole genome shotgun (WGS) entry which is preliminary data.</text>
</comment>
<evidence type="ECO:0000313" key="1">
    <source>
        <dbReference type="EMBL" id="EIR14843.1"/>
    </source>
</evidence>
<dbReference type="Proteomes" id="UP000003231">
    <property type="component" value="Unassembled WGS sequence"/>
</dbReference>
<proteinExistence type="predicted"/>
<protein>
    <submittedName>
        <fullName evidence="1">Uncharacterized protein</fullName>
    </submittedName>
</protein>
<sequence>MSQKQTHFYSDSRGWSEKESLPIQNGQWVRGILSSCRMSEHLELI</sequence>
<gene>
    <name evidence="1" type="ORF">YPPY08_3816</name>
</gene>
<evidence type="ECO:0000313" key="2">
    <source>
        <dbReference type="Proteomes" id="UP000003231"/>
    </source>
</evidence>
<dbReference type="EMBL" id="AKRT01000418">
    <property type="protein sequence ID" value="EIR14843.1"/>
    <property type="molecule type" value="Genomic_DNA"/>
</dbReference>
<organism evidence="1 2">
    <name type="scientific">Yersinia pestis PY-08</name>
    <dbReference type="NCBI Taxonomy" id="992134"/>
    <lineage>
        <taxon>Bacteria</taxon>
        <taxon>Pseudomonadati</taxon>
        <taxon>Pseudomonadota</taxon>
        <taxon>Gammaproteobacteria</taxon>
        <taxon>Enterobacterales</taxon>
        <taxon>Yersiniaceae</taxon>
        <taxon>Yersinia</taxon>
    </lineage>
</organism>
<dbReference type="AlphaFoldDB" id="A0AB72ZF70"/>
<name>A0AB72ZF70_YERPE</name>
<reference evidence="1 2" key="1">
    <citation type="submission" date="2012-05" db="EMBL/GenBank/DDBJ databases">
        <title>Genome sequence of Yersinia Pestis PY-08.</title>
        <authorList>
            <person name="Santana-Cruz I."/>
            <person name="Sengamalay N."/>
            <person name="McCracken C."/>
            <person name="Daugherty S.C."/>
            <person name="Maroo A."/>
            <person name="Vara P.G."/>
            <person name="Tallon L.J."/>
            <person name="Sadzewicz L."/>
            <person name="Vinetz J.M."/>
            <person name="Cespedes Zambrano M.J."/>
            <person name="Fraser-Liggett C.M."/>
            <person name="Tettelin H."/>
        </authorList>
    </citation>
    <scope>NUCLEOTIDE SEQUENCE [LARGE SCALE GENOMIC DNA]</scope>
    <source>
        <strain evidence="1 2">PY-08</strain>
    </source>
</reference>
<accession>A0AB72ZF70</accession>